<proteinExistence type="predicted"/>
<dbReference type="InterPro" id="IPR005829">
    <property type="entry name" value="Sugar_transporter_CS"/>
</dbReference>
<dbReference type="SUPFAM" id="SSF103473">
    <property type="entry name" value="MFS general substrate transporter"/>
    <property type="match status" value="1"/>
</dbReference>
<comment type="subcellular location">
    <subcellularLocation>
        <location evidence="1">Membrane</location>
        <topology evidence="1">Multi-pass membrane protein</topology>
    </subcellularLocation>
</comment>
<dbReference type="EMBL" id="JBHTNZ010000014">
    <property type="protein sequence ID" value="MFD1462194.1"/>
    <property type="molecule type" value="Genomic_DNA"/>
</dbReference>
<evidence type="ECO:0000313" key="5">
    <source>
        <dbReference type="EMBL" id="MFD1462194.1"/>
    </source>
</evidence>
<sequence length="40" mass="4247">MGMLPLGILSDRWGRKKVLMSVGVAGGLVGFFSKKRVLAA</sequence>
<organism evidence="5 6">
    <name type="scientific">Paenibacillus farraposensis</name>
    <dbReference type="NCBI Taxonomy" id="2807095"/>
    <lineage>
        <taxon>Bacteria</taxon>
        <taxon>Bacillati</taxon>
        <taxon>Bacillota</taxon>
        <taxon>Bacilli</taxon>
        <taxon>Bacillales</taxon>
        <taxon>Paenibacillaceae</taxon>
        <taxon>Paenibacillus</taxon>
    </lineage>
</organism>
<dbReference type="Proteomes" id="UP001597340">
    <property type="component" value="Unassembled WGS sequence"/>
</dbReference>
<evidence type="ECO:0008006" key="7">
    <source>
        <dbReference type="Google" id="ProtNLM"/>
    </source>
</evidence>
<keyword evidence="6" id="KW-1185">Reference proteome</keyword>
<comment type="caution">
    <text evidence="5">The sequence shown here is derived from an EMBL/GenBank/DDBJ whole genome shotgun (WGS) entry which is preliminary data.</text>
</comment>
<evidence type="ECO:0000256" key="1">
    <source>
        <dbReference type="ARBA" id="ARBA00004141"/>
    </source>
</evidence>
<dbReference type="PROSITE" id="PS00216">
    <property type="entry name" value="SUGAR_TRANSPORT_1"/>
    <property type="match status" value="1"/>
</dbReference>
<accession>A0ABW4DEG9</accession>
<keyword evidence="2" id="KW-0812">Transmembrane</keyword>
<dbReference type="Gene3D" id="1.20.1250.20">
    <property type="entry name" value="MFS general substrate transporter like domains"/>
    <property type="match status" value="1"/>
</dbReference>
<protein>
    <recommendedName>
        <fullName evidence="7">Major facilitator superfamily (MFS) profile domain-containing protein</fullName>
    </recommendedName>
</protein>
<evidence type="ECO:0000256" key="3">
    <source>
        <dbReference type="ARBA" id="ARBA00022989"/>
    </source>
</evidence>
<keyword evidence="4" id="KW-0472">Membrane</keyword>
<evidence type="ECO:0000313" key="6">
    <source>
        <dbReference type="Proteomes" id="UP001597340"/>
    </source>
</evidence>
<name>A0ABW4DEG9_9BACL</name>
<evidence type="ECO:0000256" key="4">
    <source>
        <dbReference type="ARBA" id="ARBA00023136"/>
    </source>
</evidence>
<reference evidence="6" key="1">
    <citation type="journal article" date="2019" name="Int. J. Syst. Evol. Microbiol.">
        <title>The Global Catalogue of Microorganisms (GCM) 10K type strain sequencing project: providing services to taxonomists for standard genome sequencing and annotation.</title>
        <authorList>
            <consortium name="The Broad Institute Genomics Platform"/>
            <consortium name="The Broad Institute Genome Sequencing Center for Infectious Disease"/>
            <person name="Wu L."/>
            <person name="Ma J."/>
        </authorList>
    </citation>
    <scope>NUCLEOTIDE SEQUENCE [LARGE SCALE GENOMIC DNA]</scope>
    <source>
        <strain evidence="6">CCM 9147</strain>
    </source>
</reference>
<evidence type="ECO:0000256" key="2">
    <source>
        <dbReference type="ARBA" id="ARBA00022692"/>
    </source>
</evidence>
<dbReference type="InterPro" id="IPR036259">
    <property type="entry name" value="MFS_trans_sf"/>
</dbReference>
<gene>
    <name evidence="5" type="ORF">ACFQ5D_12425</name>
</gene>
<keyword evidence="3" id="KW-1133">Transmembrane helix</keyword>